<gene>
    <name evidence="2" type="ORF">BKA24_000208</name>
</gene>
<evidence type="ECO:0000313" key="3">
    <source>
        <dbReference type="Proteomes" id="UP000573729"/>
    </source>
</evidence>
<protein>
    <submittedName>
        <fullName evidence="2">Uncharacterized protein</fullName>
    </submittedName>
</protein>
<accession>A0A7W7FJQ3</accession>
<evidence type="ECO:0000313" key="2">
    <source>
        <dbReference type="EMBL" id="MBB4665499.1"/>
    </source>
</evidence>
<dbReference type="Proteomes" id="UP000573729">
    <property type="component" value="Unassembled WGS sequence"/>
</dbReference>
<evidence type="ECO:0000256" key="1">
    <source>
        <dbReference type="SAM" id="MobiDB-lite"/>
    </source>
</evidence>
<organism evidence="2 3">
    <name type="scientific">Microbacterium marinum</name>
    <dbReference type="NCBI Taxonomy" id="421115"/>
    <lineage>
        <taxon>Bacteria</taxon>
        <taxon>Bacillati</taxon>
        <taxon>Actinomycetota</taxon>
        <taxon>Actinomycetes</taxon>
        <taxon>Micrococcales</taxon>
        <taxon>Microbacteriaceae</taxon>
        <taxon>Microbacterium</taxon>
    </lineage>
</organism>
<dbReference type="RefSeq" id="WP_246366965.1">
    <property type="nucleotide sequence ID" value="NZ_JACHMD010000001.1"/>
</dbReference>
<reference evidence="2 3" key="1">
    <citation type="submission" date="2020-08" db="EMBL/GenBank/DDBJ databases">
        <title>Sequencing the genomes of 1000 actinobacteria strains.</title>
        <authorList>
            <person name="Klenk H.-P."/>
        </authorList>
    </citation>
    <scope>NUCLEOTIDE SEQUENCE [LARGE SCALE GENOMIC DNA]</scope>
    <source>
        <strain evidence="2 3">DSM 24947</strain>
    </source>
</reference>
<sequence>MSMKQETDGHPADNLALASVLVGSLPRTLMTQEAPTRYTVEAVFSRRPGGDEVRGLLGPETREILASSGYPNVALVVSDRRLEIHNTNLEELREGLARVLAMRLAEISELTRSAKEASASSARSVAARELERVAAVTELAEMVSFAIPPMPDDGADQRARTYRSQIEAWSGTTSAPR</sequence>
<comment type="caution">
    <text evidence="2">The sequence shown here is derived from an EMBL/GenBank/DDBJ whole genome shotgun (WGS) entry which is preliminary data.</text>
</comment>
<keyword evidence="3" id="KW-1185">Reference proteome</keyword>
<dbReference type="EMBL" id="JACHMD010000001">
    <property type="protein sequence ID" value="MBB4665499.1"/>
    <property type="molecule type" value="Genomic_DNA"/>
</dbReference>
<name>A0A7W7FJQ3_9MICO</name>
<proteinExistence type="predicted"/>
<feature type="region of interest" description="Disordered" evidence="1">
    <location>
        <begin position="147"/>
        <end position="177"/>
    </location>
</feature>
<dbReference type="AlphaFoldDB" id="A0A7W7FJQ3"/>